<feature type="transmembrane region" description="Helical" evidence="1">
    <location>
        <begin position="30"/>
        <end position="59"/>
    </location>
</feature>
<sequence length="73" mass="8170">MPSVYLALLILTFGSLLVYMQTSEDIPFVLAGLTGIVCFIWGFAFAHWSLQILIVLGLLKLYKLHIPDSLTSR</sequence>
<dbReference type="GeneID" id="301682173"/>
<name>A0A5M3T5W2_LIMPL</name>
<evidence type="ECO:0000256" key="1">
    <source>
        <dbReference type="SAM" id="Phobius"/>
    </source>
</evidence>
<dbReference type="RefSeq" id="WP_006668133.1">
    <property type="nucleotide sequence ID" value="NZ_BIMW01000066.1"/>
</dbReference>
<keyword evidence="1" id="KW-0472">Membrane</keyword>
<keyword evidence="1" id="KW-0812">Transmembrane</keyword>
<organism evidence="2 3">
    <name type="scientific">Limnospira platensis NIES-46</name>
    <dbReference type="NCBI Taxonomy" id="1236695"/>
    <lineage>
        <taxon>Bacteria</taxon>
        <taxon>Bacillati</taxon>
        <taxon>Cyanobacteriota</taxon>
        <taxon>Cyanophyceae</taxon>
        <taxon>Oscillatoriophycideae</taxon>
        <taxon>Oscillatoriales</taxon>
        <taxon>Sirenicapillariaceae</taxon>
        <taxon>Limnospira</taxon>
    </lineage>
</organism>
<keyword evidence="3" id="KW-1185">Reference proteome</keyword>
<keyword evidence="1" id="KW-1133">Transmembrane helix</keyword>
<evidence type="ECO:0000313" key="2">
    <source>
        <dbReference type="EMBL" id="GCE93231.1"/>
    </source>
</evidence>
<accession>A0A5M3T5W2</accession>
<gene>
    <name evidence="2" type="ORF">NIES46_12800</name>
</gene>
<dbReference type="Proteomes" id="UP000326169">
    <property type="component" value="Unassembled WGS sequence"/>
</dbReference>
<proteinExistence type="predicted"/>
<dbReference type="EMBL" id="BIMW01000066">
    <property type="protein sequence ID" value="GCE93231.1"/>
    <property type="molecule type" value="Genomic_DNA"/>
</dbReference>
<evidence type="ECO:0000313" key="3">
    <source>
        <dbReference type="Proteomes" id="UP000326169"/>
    </source>
</evidence>
<protein>
    <submittedName>
        <fullName evidence="2">Uncharacterized protein</fullName>
    </submittedName>
</protein>
<reference evidence="2 3" key="1">
    <citation type="journal article" date="2019" name="J Genomics">
        <title>The Draft Genome of a Hydrogen-producing Cyanobacterium, Arthrospira platensis NIES-46.</title>
        <authorList>
            <person name="Suzuki S."/>
            <person name="Yamaguchi H."/>
            <person name="Kawachi M."/>
        </authorList>
    </citation>
    <scope>NUCLEOTIDE SEQUENCE [LARGE SCALE GENOMIC DNA]</scope>
    <source>
        <strain evidence="2 3">NIES-46</strain>
    </source>
</reference>
<comment type="caution">
    <text evidence="2">The sequence shown here is derived from an EMBL/GenBank/DDBJ whole genome shotgun (WGS) entry which is preliminary data.</text>
</comment>